<evidence type="ECO:0000256" key="13">
    <source>
        <dbReference type="SAM" id="Phobius"/>
    </source>
</evidence>
<keyword evidence="6" id="KW-0256">Endoplasmic reticulum</keyword>
<evidence type="ECO:0000256" key="12">
    <source>
        <dbReference type="ARBA" id="ARBA00023136"/>
    </source>
</evidence>
<dbReference type="GO" id="GO:0003865">
    <property type="term" value="F:3-oxo-5-alpha-steroid 4-dehydrogenase activity"/>
    <property type="evidence" value="ECO:0007669"/>
    <property type="project" value="TreeGrafter"/>
</dbReference>
<dbReference type="InterPro" id="IPR039357">
    <property type="entry name" value="SRD5A/TECR"/>
</dbReference>
<dbReference type="PANTHER" id="PTHR10556">
    <property type="entry name" value="3-OXO-5-ALPHA-STEROID 4-DEHYDROGENASE"/>
    <property type="match status" value="1"/>
</dbReference>
<evidence type="ECO:0000256" key="6">
    <source>
        <dbReference type="ARBA" id="ARBA00022824"/>
    </source>
</evidence>
<comment type="subcellular location">
    <subcellularLocation>
        <location evidence="1">Endoplasmic reticulum membrane</location>
        <topology evidence="1">Multi-pass membrane protein</topology>
    </subcellularLocation>
    <subcellularLocation>
        <location evidence="2">Microsome membrane</location>
    </subcellularLocation>
</comment>
<protein>
    <submittedName>
        <fullName evidence="15">3-oxo-5-alpha-steroid 4-dehydrogenase</fullName>
    </submittedName>
</protein>
<evidence type="ECO:0000256" key="5">
    <source>
        <dbReference type="ARBA" id="ARBA00022782"/>
    </source>
</evidence>
<evidence type="ECO:0000313" key="15">
    <source>
        <dbReference type="EMBL" id="KAJ3431868.1"/>
    </source>
</evidence>
<feature type="transmembrane region" description="Helical" evidence="13">
    <location>
        <begin position="208"/>
        <end position="229"/>
    </location>
</feature>
<organism evidence="15 16">
    <name type="scientific">Anaeramoeba flamelloides</name>
    <dbReference type="NCBI Taxonomy" id="1746091"/>
    <lineage>
        <taxon>Eukaryota</taxon>
        <taxon>Metamonada</taxon>
        <taxon>Anaeramoebidae</taxon>
        <taxon>Anaeramoeba</taxon>
    </lineage>
</organism>
<dbReference type="EMBL" id="JANTQA010000047">
    <property type="protein sequence ID" value="KAJ3431868.1"/>
    <property type="molecule type" value="Genomic_DNA"/>
</dbReference>
<keyword evidence="4 13" id="KW-0812">Transmembrane</keyword>
<dbReference type="Pfam" id="PF02544">
    <property type="entry name" value="Steroid_dh"/>
    <property type="match status" value="1"/>
</dbReference>
<evidence type="ECO:0000256" key="1">
    <source>
        <dbReference type="ARBA" id="ARBA00004477"/>
    </source>
</evidence>
<keyword evidence="11" id="KW-0443">Lipid metabolism</keyword>
<sequence>MIELDQNTSSIILAVFGICSAVILIFTPAYYGKFAPKKRTLFMINSSSSWFIFEVVSPAMFIYTYLKQREGPLQVNFIAVMYLTHYFLRTFVYPFVRISKGKSSKTPLEITIMAMISNTFIGNANGHGAALKEMDGSLCCSFGCFKDPLFVVGFLLFWIGMAINWHSESVLRSLRKGGKKTYSIPYGGLFKYVSCAHYFGELLEWTGYAIASRTIGSIIFTLFTAFNLVPRAFKTHKWYHEKFEDYPKERKILIPKII</sequence>
<dbReference type="InterPro" id="IPR001104">
    <property type="entry name" value="3-oxo-5_a-steroid_4-DH_C"/>
</dbReference>
<evidence type="ECO:0000256" key="3">
    <source>
        <dbReference type="ARBA" id="ARBA00007742"/>
    </source>
</evidence>
<keyword evidence="5" id="KW-0221">Differentiation</keyword>
<dbReference type="PROSITE" id="PS50244">
    <property type="entry name" value="S5A_REDUCTASE"/>
    <property type="match status" value="1"/>
</dbReference>
<dbReference type="FunFam" id="1.20.120.1630:FF:000014">
    <property type="entry name" value="Steroid 5-alpha reductase, putative"/>
    <property type="match status" value="1"/>
</dbReference>
<evidence type="ECO:0000313" key="16">
    <source>
        <dbReference type="Proteomes" id="UP001146793"/>
    </source>
</evidence>
<keyword evidence="9 13" id="KW-1133">Transmembrane helix</keyword>
<evidence type="ECO:0000256" key="9">
    <source>
        <dbReference type="ARBA" id="ARBA00022989"/>
    </source>
</evidence>
<dbReference type="GO" id="GO:0006694">
    <property type="term" value="P:steroid biosynthetic process"/>
    <property type="evidence" value="ECO:0007669"/>
    <property type="project" value="TreeGrafter"/>
</dbReference>
<feature type="transmembrane region" description="Helical" evidence="13">
    <location>
        <begin position="43"/>
        <end position="65"/>
    </location>
</feature>
<keyword evidence="7" id="KW-0492">Microsome</keyword>
<feature type="transmembrane region" description="Helical" evidence="13">
    <location>
        <begin position="149"/>
        <end position="167"/>
    </location>
</feature>
<accession>A0AAV7YVV4</accession>
<comment type="similarity">
    <text evidence="3">Belongs to the steroid 5-alpha reductase family.</text>
</comment>
<feature type="transmembrane region" description="Helical" evidence="13">
    <location>
        <begin position="77"/>
        <end position="96"/>
    </location>
</feature>
<dbReference type="Gene3D" id="1.20.120.1630">
    <property type="match status" value="1"/>
</dbReference>
<evidence type="ECO:0000259" key="14">
    <source>
        <dbReference type="Pfam" id="PF02544"/>
    </source>
</evidence>
<keyword evidence="8" id="KW-0521">NADP</keyword>
<keyword evidence="12 13" id="KW-0472">Membrane</keyword>
<dbReference type="GO" id="GO:0005789">
    <property type="term" value="C:endoplasmic reticulum membrane"/>
    <property type="evidence" value="ECO:0007669"/>
    <property type="project" value="UniProtKB-SubCell"/>
</dbReference>
<reference evidence="15" key="1">
    <citation type="submission" date="2022-08" db="EMBL/GenBank/DDBJ databases">
        <title>Novel sulphate-reducing endosymbionts in the free-living metamonad Anaeramoeba.</title>
        <authorList>
            <person name="Jerlstrom-Hultqvist J."/>
            <person name="Cepicka I."/>
            <person name="Gallot-Lavallee L."/>
            <person name="Salas-Leiva D."/>
            <person name="Curtis B.A."/>
            <person name="Zahonova K."/>
            <person name="Pipaliya S."/>
            <person name="Dacks J."/>
            <person name="Roger A.J."/>
        </authorList>
    </citation>
    <scope>NUCLEOTIDE SEQUENCE</scope>
    <source>
        <strain evidence="15">Busselton2</strain>
    </source>
</reference>
<proteinExistence type="inferred from homology"/>
<dbReference type="PANTHER" id="PTHR10556:SF57">
    <property type="entry name" value="3-OXO-5-ALPHA-STEROID 4-DEHYDROGENASE 1"/>
    <property type="match status" value="1"/>
</dbReference>
<comment type="caution">
    <text evidence="15">The sequence shown here is derived from an EMBL/GenBank/DDBJ whole genome shotgun (WGS) entry which is preliminary data.</text>
</comment>
<evidence type="ECO:0000256" key="4">
    <source>
        <dbReference type="ARBA" id="ARBA00022692"/>
    </source>
</evidence>
<evidence type="ECO:0000256" key="2">
    <source>
        <dbReference type="ARBA" id="ARBA00004524"/>
    </source>
</evidence>
<feature type="domain" description="3-oxo-5-alpha-steroid 4-dehydrogenase C-terminal" evidence="14">
    <location>
        <begin position="144"/>
        <end position="257"/>
    </location>
</feature>
<feature type="transmembrane region" description="Helical" evidence="13">
    <location>
        <begin position="12"/>
        <end position="31"/>
    </location>
</feature>
<dbReference type="GO" id="GO:0030154">
    <property type="term" value="P:cell differentiation"/>
    <property type="evidence" value="ECO:0007669"/>
    <property type="project" value="UniProtKB-KW"/>
</dbReference>
<gene>
    <name evidence="15" type="ORF">M0812_20792</name>
</gene>
<dbReference type="Proteomes" id="UP001146793">
    <property type="component" value="Unassembled WGS sequence"/>
</dbReference>
<evidence type="ECO:0000256" key="7">
    <source>
        <dbReference type="ARBA" id="ARBA00022848"/>
    </source>
</evidence>
<evidence type="ECO:0000256" key="8">
    <source>
        <dbReference type="ARBA" id="ARBA00022857"/>
    </source>
</evidence>
<keyword evidence="10" id="KW-0560">Oxidoreductase</keyword>
<dbReference type="AlphaFoldDB" id="A0AAV7YVV4"/>
<name>A0AAV7YVV4_9EUKA</name>
<evidence type="ECO:0000256" key="10">
    <source>
        <dbReference type="ARBA" id="ARBA00023002"/>
    </source>
</evidence>
<evidence type="ECO:0000256" key="11">
    <source>
        <dbReference type="ARBA" id="ARBA00023098"/>
    </source>
</evidence>